<sequence length="457" mass="49045">MRAELSQDLRHKETPNAFCWLPPTPSLSHSPSQTIPTIASLPMPRQGVALLIEGLSPHVCMSHVWWPLVPVFCAPWCTARLSGPGFLLSMSLRGGRMAHPLWMQAQGSVPVSMCVCVWCVYWPGSVLWLSCQGHVVLGPSAAMQRAGLSGELAAWEGMLSPGHRAHGHAGTGRASKDWAFCSQCWGVVAKRGSHASWWVRLGVGQNHGSWAVLEGARLSSLAPWGRPGGILQEPQPCLGQLQCGLYLSHTAPGALWCWARETEATEQLEKPSQSRQEPGQGSKGLCLWQHLRRSGLAEPQPRGRHWCKSGPGPAVWLAGQGQGKVQRPSCLCAPCPDSLDLEGGGCPGREAVILAPFARTMAKPRGLVPKLPAAWAGTGPFGKCLPFTHGGKAVLWLCGEAMGLVQPTAKGHYGFLAHMVYGMGHLGKAYMALAPPSCRPQAQRDGGQCPNPRRCLC</sequence>
<dbReference type="KEGG" id="asn:112547979"/>
<organism evidence="1 2">
    <name type="scientific">Alligator sinensis</name>
    <name type="common">Chinese alligator</name>
    <dbReference type="NCBI Taxonomy" id="38654"/>
    <lineage>
        <taxon>Eukaryota</taxon>
        <taxon>Metazoa</taxon>
        <taxon>Chordata</taxon>
        <taxon>Craniata</taxon>
        <taxon>Vertebrata</taxon>
        <taxon>Euteleostomi</taxon>
        <taxon>Archelosauria</taxon>
        <taxon>Archosauria</taxon>
        <taxon>Crocodylia</taxon>
        <taxon>Alligatoridae</taxon>
        <taxon>Alligatorinae</taxon>
        <taxon>Alligator</taxon>
    </lineage>
</organism>
<name>A0A3Q0FIQ8_ALLSI</name>
<dbReference type="Proteomes" id="UP000189705">
    <property type="component" value="Unplaced"/>
</dbReference>
<dbReference type="AlphaFoldDB" id="A0A3Q0FIQ8"/>
<dbReference type="RefSeq" id="XP_025047486.1">
    <property type="nucleotide sequence ID" value="XM_025191701.1"/>
</dbReference>
<proteinExistence type="predicted"/>
<dbReference type="GeneID" id="112547979"/>
<protein>
    <submittedName>
        <fullName evidence="2">Uncharacterized protein LOC112547979</fullName>
    </submittedName>
</protein>
<gene>
    <name evidence="2" type="primary">LOC112547979</name>
</gene>
<reference evidence="2" key="1">
    <citation type="submission" date="2025-08" db="UniProtKB">
        <authorList>
            <consortium name="RefSeq"/>
        </authorList>
    </citation>
    <scope>IDENTIFICATION</scope>
</reference>
<keyword evidence="1" id="KW-1185">Reference proteome</keyword>
<accession>A0A3Q0FIQ8</accession>
<evidence type="ECO:0000313" key="1">
    <source>
        <dbReference type="Proteomes" id="UP000189705"/>
    </source>
</evidence>
<dbReference type="InParanoid" id="A0A3Q0FIQ8"/>
<evidence type="ECO:0000313" key="2">
    <source>
        <dbReference type="RefSeq" id="XP_025047486.1"/>
    </source>
</evidence>